<keyword evidence="2" id="KW-0732">Signal</keyword>
<dbReference type="AlphaFoldDB" id="A0A0N4Y715"/>
<organism evidence="5">
    <name type="scientific">Nippostrongylus brasiliensis</name>
    <name type="common">Rat hookworm</name>
    <dbReference type="NCBI Taxonomy" id="27835"/>
    <lineage>
        <taxon>Eukaryota</taxon>
        <taxon>Metazoa</taxon>
        <taxon>Ecdysozoa</taxon>
        <taxon>Nematoda</taxon>
        <taxon>Chromadorea</taxon>
        <taxon>Rhabditida</taxon>
        <taxon>Rhabditina</taxon>
        <taxon>Rhabditomorpha</taxon>
        <taxon>Strongyloidea</taxon>
        <taxon>Heligmosomidae</taxon>
        <taxon>Nippostrongylus</taxon>
    </lineage>
</organism>
<feature type="compositionally biased region" description="Acidic residues" evidence="1">
    <location>
        <begin position="201"/>
        <end position="217"/>
    </location>
</feature>
<evidence type="ECO:0000256" key="1">
    <source>
        <dbReference type="SAM" id="MobiDB-lite"/>
    </source>
</evidence>
<keyword evidence="4" id="KW-1185">Reference proteome</keyword>
<feature type="region of interest" description="Disordered" evidence="1">
    <location>
        <begin position="201"/>
        <end position="224"/>
    </location>
</feature>
<feature type="chain" id="PRO_5043125282" evidence="2">
    <location>
        <begin position="19"/>
        <end position="224"/>
    </location>
</feature>
<dbReference type="WBParaSite" id="NBR_0001192001-mRNA-1">
    <property type="protein sequence ID" value="NBR_0001192001-mRNA-1"/>
    <property type="gene ID" value="NBR_0001192001"/>
</dbReference>
<reference evidence="3 4" key="2">
    <citation type="submission" date="2018-11" db="EMBL/GenBank/DDBJ databases">
        <authorList>
            <consortium name="Pathogen Informatics"/>
        </authorList>
    </citation>
    <scope>NUCLEOTIDE SEQUENCE [LARGE SCALE GENOMIC DNA]</scope>
</reference>
<evidence type="ECO:0000256" key="2">
    <source>
        <dbReference type="SAM" id="SignalP"/>
    </source>
</evidence>
<evidence type="ECO:0000313" key="5">
    <source>
        <dbReference type="WBParaSite" id="NBR_0001192001-mRNA-1"/>
    </source>
</evidence>
<gene>
    <name evidence="3" type="ORF">NBR_LOCUS11921</name>
</gene>
<dbReference type="EMBL" id="UYSL01020629">
    <property type="protein sequence ID" value="VDL75510.1"/>
    <property type="molecule type" value="Genomic_DNA"/>
</dbReference>
<feature type="signal peptide" evidence="2">
    <location>
        <begin position="1"/>
        <end position="18"/>
    </location>
</feature>
<protein>
    <submittedName>
        <fullName evidence="5">MD-2-related lipid-recognition domain-containing protein</fullName>
    </submittedName>
</protein>
<dbReference type="OMA" id="NGKTWLN"/>
<sequence length="224" mass="24405">MIRTFAVLFAVGFALVQSKKCVDGKNNVIRVLDTTNGKGKVIIRDLEIGTYDKNKKPICQNGKAQFTLPGNFKILKGTIQVVEPVKDGNKPLQLSLNLEKNSLLVGVVCQNGESKNTFVPNELCKYDLCKISSICGLLSVKTSNPIELAPLVGKEFIDIGTMPVPQLAGDWKLSVKLIQGDRVLGGVRVGKANEWLAIETLEGDGDSTQEPEEEESAPQDHEEL</sequence>
<reference evidence="5" key="1">
    <citation type="submission" date="2017-02" db="UniProtKB">
        <authorList>
            <consortium name="WormBaseParasite"/>
        </authorList>
    </citation>
    <scope>IDENTIFICATION</scope>
</reference>
<accession>A0A0N4Y715</accession>
<evidence type="ECO:0000313" key="4">
    <source>
        <dbReference type="Proteomes" id="UP000271162"/>
    </source>
</evidence>
<name>A0A0N4Y715_NIPBR</name>
<proteinExistence type="predicted"/>
<dbReference type="Proteomes" id="UP000271162">
    <property type="component" value="Unassembled WGS sequence"/>
</dbReference>
<evidence type="ECO:0000313" key="3">
    <source>
        <dbReference type="EMBL" id="VDL75510.1"/>
    </source>
</evidence>